<proteinExistence type="predicted"/>
<sequence length="40" mass="4663">MVVYEQFYSSELRVKSCYAIVSSSWSSVFTLSFHCFFPLS</sequence>
<dbReference type="EMBL" id="KY774314">
    <property type="protein sequence ID" value="ART30512.1"/>
    <property type="molecule type" value="Genomic_DNA"/>
</dbReference>
<name>A0A1Y0AZA2_9LAMI</name>
<gene>
    <name evidence="1" type="ORF">AEK19_MT0233</name>
</gene>
<dbReference type="AlphaFoldDB" id="A0A1Y0AZA2"/>
<geneLocation type="mitochondrion" evidence="1"/>
<evidence type="ECO:0000313" key="1">
    <source>
        <dbReference type="EMBL" id="ART30512.1"/>
    </source>
</evidence>
<organism evidence="1">
    <name type="scientific">Utricularia reniformis</name>
    <dbReference type="NCBI Taxonomy" id="192314"/>
    <lineage>
        <taxon>Eukaryota</taxon>
        <taxon>Viridiplantae</taxon>
        <taxon>Streptophyta</taxon>
        <taxon>Embryophyta</taxon>
        <taxon>Tracheophyta</taxon>
        <taxon>Spermatophyta</taxon>
        <taxon>Magnoliopsida</taxon>
        <taxon>eudicotyledons</taxon>
        <taxon>Gunneridae</taxon>
        <taxon>Pentapetalae</taxon>
        <taxon>asterids</taxon>
        <taxon>lamiids</taxon>
        <taxon>Lamiales</taxon>
        <taxon>Lentibulariaceae</taxon>
        <taxon>Utricularia</taxon>
    </lineage>
</organism>
<reference evidence="1" key="1">
    <citation type="submission" date="2017-03" db="EMBL/GenBank/DDBJ databases">
        <title>The mitochondrial genome of the carnivorous plant Utricularia reniformis (Lentibulariaceae): structure, comparative analysis and evolutionary landmarks.</title>
        <authorList>
            <person name="Silva S.R."/>
            <person name="Alvarenga D.O."/>
            <person name="Michael T.P."/>
            <person name="Miranda V.F.O."/>
            <person name="Varani A.M."/>
        </authorList>
    </citation>
    <scope>NUCLEOTIDE SEQUENCE</scope>
</reference>
<keyword evidence="1" id="KW-0496">Mitochondrion</keyword>
<protein>
    <submittedName>
        <fullName evidence="1">Uncharacterized protein</fullName>
    </submittedName>
</protein>
<accession>A0A1Y0AZA2</accession>